<evidence type="ECO:0000313" key="1">
    <source>
        <dbReference type="EMBL" id="EFB36702.1"/>
    </source>
</evidence>
<dbReference type="Proteomes" id="UP000004477">
    <property type="component" value="Unassembled WGS sequence"/>
</dbReference>
<dbReference type="EMBL" id="ACBX02000004">
    <property type="protein sequence ID" value="EFB36702.1"/>
    <property type="molecule type" value="Genomic_DNA"/>
</dbReference>
<sequence length="54" mass="6501">MRYKNLFSFGARIQFLAPNGCKGSYFLRYLSIKKEKSEKKFGVFKKYMYLCSRK</sequence>
<dbReference type="AlphaFoldDB" id="D1P991"/>
<gene>
    <name evidence="1" type="ORF">PREVCOP_03748</name>
</gene>
<name>D1P991_9BACT</name>
<dbReference type="HOGENOM" id="CLU_3046536_0_0_10"/>
<keyword evidence="2" id="KW-1185">Reference proteome</keyword>
<reference evidence="1" key="1">
    <citation type="submission" date="2009-11" db="EMBL/GenBank/DDBJ databases">
        <authorList>
            <person name="Weinstock G."/>
            <person name="Sodergren E."/>
            <person name="Clifton S."/>
            <person name="Fulton L."/>
            <person name="Fulton B."/>
            <person name="Courtney L."/>
            <person name="Fronick C."/>
            <person name="Harrison M."/>
            <person name="Strong C."/>
            <person name="Farmer C."/>
            <person name="Delahaunty K."/>
            <person name="Markovic C."/>
            <person name="Hall O."/>
            <person name="Minx P."/>
            <person name="Tomlinson C."/>
            <person name="Mitreva M."/>
            <person name="Nelson J."/>
            <person name="Hou S."/>
            <person name="Wollam A."/>
            <person name="Pepin K.H."/>
            <person name="Johnson M."/>
            <person name="Bhonagiri V."/>
            <person name="Nash W.E."/>
            <person name="Warren W."/>
            <person name="Chinwalla A."/>
            <person name="Mardis E.R."/>
            <person name="Wilson R.K."/>
        </authorList>
    </citation>
    <scope>NUCLEOTIDE SEQUENCE [LARGE SCALE GENOMIC DNA]</scope>
    <source>
        <strain evidence="1">DSM 18205</strain>
    </source>
</reference>
<accession>D1P991</accession>
<evidence type="ECO:0000313" key="2">
    <source>
        <dbReference type="Proteomes" id="UP000004477"/>
    </source>
</evidence>
<comment type="caution">
    <text evidence="1">The sequence shown here is derived from an EMBL/GenBank/DDBJ whole genome shotgun (WGS) entry which is preliminary data.</text>
</comment>
<protein>
    <submittedName>
        <fullName evidence="1">Uncharacterized protein</fullName>
    </submittedName>
</protein>
<dbReference type="PaxDb" id="537011-PREVCOP_03748"/>
<organism evidence="1 2">
    <name type="scientific">Segatella copri DSM 18205</name>
    <dbReference type="NCBI Taxonomy" id="537011"/>
    <lineage>
        <taxon>Bacteria</taxon>
        <taxon>Pseudomonadati</taxon>
        <taxon>Bacteroidota</taxon>
        <taxon>Bacteroidia</taxon>
        <taxon>Bacteroidales</taxon>
        <taxon>Prevotellaceae</taxon>
        <taxon>Segatella</taxon>
    </lineage>
</organism>
<proteinExistence type="predicted"/>